<proteinExistence type="predicted"/>
<dbReference type="InterPro" id="IPR005467">
    <property type="entry name" value="His_kinase_dom"/>
</dbReference>
<dbReference type="GO" id="GO:0000155">
    <property type="term" value="F:phosphorelay sensor kinase activity"/>
    <property type="evidence" value="ECO:0007669"/>
    <property type="project" value="InterPro"/>
</dbReference>
<dbReference type="SMART" id="SM00065">
    <property type="entry name" value="GAF"/>
    <property type="match status" value="1"/>
</dbReference>
<dbReference type="OrthoDB" id="9792854at2"/>
<dbReference type="NCBIfam" id="TIGR00229">
    <property type="entry name" value="sensory_box"/>
    <property type="match status" value="2"/>
</dbReference>
<dbReference type="PROSITE" id="PS50112">
    <property type="entry name" value="PAS"/>
    <property type="match status" value="2"/>
</dbReference>
<feature type="domain" description="PAS" evidence="21">
    <location>
        <begin position="42"/>
        <end position="88"/>
    </location>
</feature>
<evidence type="ECO:0000256" key="6">
    <source>
        <dbReference type="ARBA" id="ARBA00022679"/>
    </source>
</evidence>
<dbReference type="Gene3D" id="1.20.120.160">
    <property type="entry name" value="HPT domain"/>
    <property type="match status" value="1"/>
</dbReference>
<feature type="domain" description="Response regulatory" evidence="20">
    <location>
        <begin position="842"/>
        <end position="962"/>
    </location>
</feature>
<evidence type="ECO:0000256" key="11">
    <source>
        <dbReference type="ARBA" id="ARBA00022989"/>
    </source>
</evidence>
<protein>
    <recommendedName>
        <fullName evidence="15">Sensory/regulatory protein RpfC</fullName>
        <ecNumber evidence="3">2.7.13.3</ecNumber>
    </recommendedName>
</protein>
<dbReference type="PANTHER" id="PTHR45339:SF1">
    <property type="entry name" value="HYBRID SIGNAL TRANSDUCTION HISTIDINE KINASE J"/>
    <property type="match status" value="1"/>
</dbReference>
<dbReference type="SMART" id="SM00091">
    <property type="entry name" value="PAS"/>
    <property type="match status" value="2"/>
</dbReference>
<dbReference type="CDD" id="cd16922">
    <property type="entry name" value="HATPase_EvgS-ArcB-TorS-like"/>
    <property type="match status" value="1"/>
</dbReference>
<evidence type="ECO:0000259" key="22">
    <source>
        <dbReference type="PROSITE" id="PS50113"/>
    </source>
</evidence>
<evidence type="ECO:0000313" key="25">
    <source>
        <dbReference type="Proteomes" id="UP000236724"/>
    </source>
</evidence>
<feature type="modified residue" description="4-aspartylphosphate" evidence="17">
    <location>
        <position position="744"/>
    </location>
</feature>
<dbReference type="InterPro" id="IPR036097">
    <property type="entry name" value="HisK_dim/P_sf"/>
</dbReference>
<evidence type="ECO:0000256" key="7">
    <source>
        <dbReference type="ARBA" id="ARBA00022692"/>
    </source>
</evidence>
<feature type="region of interest" description="Disordered" evidence="18">
    <location>
        <begin position="968"/>
        <end position="987"/>
    </location>
</feature>
<dbReference type="Pfam" id="PF00989">
    <property type="entry name" value="PAS"/>
    <property type="match status" value="1"/>
</dbReference>
<dbReference type="SMART" id="SM00448">
    <property type="entry name" value="REC"/>
    <property type="match status" value="2"/>
</dbReference>
<dbReference type="InterPro" id="IPR029016">
    <property type="entry name" value="GAF-like_dom_sf"/>
</dbReference>
<dbReference type="InterPro" id="IPR003661">
    <property type="entry name" value="HisK_dim/P_dom"/>
</dbReference>
<feature type="domain" description="HPt" evidence="23">
    <location>
        <begin position="1010"/>
        <end position="1103"/>
    </location>
</feature>
<dbReference type="InterPro" id="IPR003018">
    <property type="entry name" value="GAF"/>
</dbReference>
<evidence type="ECO:0000256" key="3">
    <source>
        <dbReference type="ARBA" id="ARBA00012438"/>
    </source>
</evidence>
<evidence type="ECO:0000259" key="23">
    <source>
        <dbReference type="PROSITE" id="PS50894"/>
    </source>
</evidence>
<feature type="modified residue" description="Phosphohistidine" evidence="16">
    <location>
        <position position="1049"/>
    </location>
</feature>
<evidence type="ECO:0000256" key="16">
    <source>
        <dbReference type="PROSITE-ProRule" id="PRU00110"/>
    </source>
</evidence>
<dbReference type="Gene3D" id="3.30.450.20">
    <property type="entry name" value="PAS domain"/>
    <property type="match status" value="2"/>
</dbReference>
<dbReference type="Pfam" id="PF02518">
    <property type="entry name" value="HATPase_c"/>
    <property type="match status" value="1"/>
</dbReference>
<name>A0A1H6F3Y1_9GAMM</name>
<dbReference type="Pfam" id="PF00512">
    <property type="entry name" value="HisKA"/>
    <property type="match status" value="1"/>
</dbReference>
<evidence type="ECO:0000259" key="19">
    <source>
        <dbReference type="PROSITE" id="PS50109"/>
    </source>
</evidence>
<dbReference type="InterPro" id="IPR013767">
    <property type="entry name" value="PAS_fold"/>
</dbReference>
<dbReference type="CDD" id="cd00082">
    <property type="entry name" value="HisKA"/>
    <property type="match status" value="1"/>
</dbReference>
<keyword evidence="12" id="KW-0902">Two-component regulatory system</keyword>
<dbReference type="GO" id="GO:0005524">
    <property type="term" value="F:ATP binding"/>
    <property type="evidence" value="ECO:0007669"/>
    <property type="project" value="UniProtKB-KW"/>
</dbReference>
<dbReference type="SUPFAM" id="SSF52172">
    <property type="entry name" value="CheY-like"/>
    <property type="match status" value="2"/>
</dbReference>
<evidence type="ECO:0000256" key="15">
    <source>
        <dbReference type="ARBA" id="ARBA00068150"/>
    </source>
</evidence>
<evidence type="ECO:0000256" key="2">
    <source>
        <dbReference type="ARBA" id="ARBA00004651"/>
    </source>
</evidence>
<dbReference type="PROSITE" id="PS50894">
    <property type="entry name" value="HPT"/>
    <property type="match status" value="1"/>
</dbReference>
<evidence type="ECO:0000256" key="5">
    <source>
        <dbReference type="ARBA" id="ARBA00022553"/>
    </source>
</evidence>
<feature type="domain" description="Response regulatory" evidence="20">
    <location>
        <begin position="688"/>
        <end position="809"/>
    </location>
</feature>
<feature type="domain" description="Histidine kinase" evidence="19">
    <location>
        <begin position="447"/>
        <end position="668"/>
    </location>
</feature>
<dbReference type="InterPro" id="IPR001789">
    <property type="entry name" value="Sig_transdc_resp-reg_receiver"/>
</dbReference>
<dbReference type="GO" id="GO:0006355">
    <property type="term" value="P:regulation of DNA-templated transcription"/>
    <property type="evidence" value="ECO:0007669"/>
    <property type="project" value="InterPro"/>
</dbReference>
<dbReference type="Pfam" id="PF08447">
    <property type="entry name" value="PAS_3"/>
    <property type="match status" value="1"/>
</dbReference>
<dbReference type="SUPFAM" id="SSF55785">
    <property type="entry name" value="PYP-like sensor domain (PAS domain)"/>
    <property type="match status" value="2"/>
</dbReference>
<dbReference type="InterPro" id="IPR036641">
    <property type="entry name" value="HPT_dom_sf"/>
</dbReference>
<dbReference type="FunFam" id="3.30.565.10:FF:000010">
    <property type="entry name" value="Sensor histidine kinase RcsC"/>
    <property type="match status" value="1"/>
</dbReference>
<reference evidence="24 25" key="1">
    <citation type="submission" date="2016-10" db="EMBL/GenBank/DDBJ databases">
        <authorList>
            <person name="de Groot N.N."/>
        </authorList>
    </citation>
    <scope>NUCLEOTIDE SEQUENCE [LARGE SCALE GENOMIC DNA]</scope>
    <source>
        <strain evidence="24">MBHS1</strain>
    </source>
</reference>
<dbReference type="InterPro" id="IPR013655">
    <property type="entry name" value="PAS_fold_3"/>
</dbReference>
<dbReference type="Pfam" id="PF01590">
    <property type="entry name" value="GAF"/>
    <property type="match status" value="1"/>
</dbReference>
<dbReference type="Proteomes" id="UP000236724">
    <property type="component" value="Unassembled WGS sequence"/>
</dbReference>
<evidence type="ECO:0000259" key="21">
    <source>
        <dbReference type="PROSITE" id="PS50112"/>
    </source>
</evidence>
<accession>A0A1H6F3Y1</accession>
<keyword evidence="7" id="KW-0812">Transmembrane</keyword>
<dbReference type="InterPro" id="IPR011006">
    <property type="entry name" value="CheY-like_superfamily"/>
</dbReference>
<keyword evidence="5 17" id="KW-0597">Phosphoprotein</keyword>
<dbReference type="SMART" id="SM00086">
    <property type="entry name" value="PAC"/>
    <property type="match status" value="1"/>
</dbReference>
<dbReference type="RefSeq" id="WP_103918874.1">
    <property type="nucleotide sequence ID" value="NZ_FMSV02000127.1"/>
</dbReference>
<comment type="subunit">
    <text evidence="14">At low DSF concentrations, interacts with RpfF.</text>
</comment>
<dbReference type="SUPFAM" id="SSF47226">
    <property type="entry name" value="Histidine-containing phosphotransfer domain, HPT domain"/>
    <property type="match status" value="1"/>
</dbReference>
<evidence type="ECO:0000256" key="13">
    <source>
        <dbReference type="ARBA" id="ARBA00023136"/>
    </source>
</evidence>
<dbReference type="SMART" id="SM00387">
    <property type="entry name" value="HATPase_c"/>
    <property type="match status" value="1"/>
</dbReference>
<gene>
    <name evidence="24" type="primary">barA_4</name>
    <name evidence="24" type="ORF">MBHS_00709</name>
</gene>
<evidence type="ECO:0000313" key="24">
    <source>
        <dbReference type="EMBL" id="SEH04857.1"/>
    </source>
</evidence>
<dbReference type="CDD" id="cd00088">
    <property type="entry name" value="HPT"/>
    <property type="match status" value="1"/>
</dbReference>
<dbReference type="SMART" id="SM00073">
    <property type="entry name" value="HPT"/>
    <property type="match status" value="1"/>
</dbReference>
<feature type="domain" description="PAC" evidence="22">
    <location>
        <begin position="92"/>
        <end position="144"/>
    </location>
</feature>
<comment type="catalytic activity">
    <reaction evidence="1">
        <text>ATP + protein L-histidine = ADP + protein N-phospho-L-histidine.</text>
        <dbReference type="EC" id="2.7.13.3"/>
    </reaction>
</comment>
<evidence type="ECO:0000259" key="20">
    <source>
        <dbReference type="PROSITE" id="PS50110"/>
    </source>
</evidence>
<evidence type="ECO:0000256" key="1">
    <source>
        <dbReference type="ARBA" id="ARBA00000085"/>
    </source>
</evidence>
<evidence type="ECO:0000256" key="9">
    <source>
        <dbReference type="ARBA" id="ARBA00022777"/>
    </source>
</evidence>
<dbReference type="InterPro" id="IPR000700">
    <property type="entry name" value="PAS-assoc_C"/>
</dbReference>
<dbReference type="InterPro" id="IPR001610">
    <property type="entry name" value="PAC"/>
</dbReference>
<feature type="compositionally biased region" description="Basic and acidic residues" evidence="18">
    <location>
        <begin position="976"/>
        <end position="987"/>
    </location>
</feature>
<dbReference type="SUPFAM" id="SSF55874">
    <property type="entry name" value="ATPase domain of HSP90 chaperone/DNA topoisomerase II/histidine kinase"/>
    <property type="match status" value="1"/>
</dbReference>
<dbReference type="Gene3D" id="3.30.450.40">
    <property type="match status" value="1"/>
</dbReference>
<keyword evidence="9 24" id="KW-0418">Kinase</keyword>
<feature type="domain" description="PAS" evidence="21">
    <location>
        <begin position="323"/>
        <end position="374"/>
    </location>
</feature>
<keyword evidence="11" id="KW-1133">Transmembrane helix</keyword>
<keyword evidence="6 24" id="KW-0808">Transferase</keyword>
<dbReference type="PANTHER" id="PTHR45339">
    <property type="entry name" value="HYBRID SIGNAL TRANSDUCTION HISTIDINE KINASE J"/>
    <property type="match status" value="1"/>
</dbReference>
<dbReference type="Pfam" id="PF00072">
    <property type="entry name" value="Response_reg"/>
    <property type="match status" value="2"/>
</dbReference>
<dbReference type="CDD" id="cd17546">
    <property type="entry name" value="REC_hyHK_CKI1_RcsC-like"/>
    <property type="match status" value="1"/>
</dbReference>
<dbReference type="InterPro" id="IPR036890">
    <property type="entry name" value="HATPase_C_sf"/>
</dbReference>
<dbReference type="Gene3D" id="1.10.287.130">
    <property type="match status" value="1"/>
</dbReference>
<dbReference type="Gene3D" id="3.30.565.10">
    <property type="entry name" value="Histidine kinase-like ATPase, C-terminal domain"/>
    <property type="match status" value="1"/>
</dbReference>
<dbReference type="InterPro" id="IPR035965">
    <property type="entry name" value="PAS-like_dom_sf"/>
</dbReference>
<evidence type="ECO:0000256" key="10">
    <source>
        <dbReference type="ARBA" id="ARBA00022840"/>
    </source>
</evidence>
<dbReference type="Pfam" id="PF01627">
    <property type="entry name" value="Hpt"/>
    <property type="match status" value="1"/>
</dbReference>
<evidence type="ECO:0000256" key="4">
    <source>
        <dbReference type="ARBA" id="ARBA00022475"/>
    </source>
</evidence>
<feature type="modified residue" description="4-aspartylphosphate" evidence="17">
    <location>
        <position position="891"/>
    </location>
</feature>
<dbReference type="InterPro" id="IPR000014">
    <property type="entry name" value="PAS"/>
</dbReference>
<dbReference type="PROSITE" id="PS50113">
    <property type="entry name" value="PAC"/>
    <property type="match status" value="1"/>
</dbReference>
<dbReference type="InterPro" id="IPR003594">
    <property type="entry name" value="HATPase_dom"/>
</dbReference>
<sequence>MSATASHANSSNPYWLSERYALAMSAGKTGILDWSLETGEFYIDPTLKALLGYQDEEVENTLESWYALTHQDDQTRLKQVFEQCLQGGLQNFEIDRRMLRKDHSICWFIARGRVLRDEQGRLLRLIGTDTDISMRKQIGLDLQQRDHLLQGLSRATQQLLTTPDYEAAIYQALKKLGEAASVDRVYVLENRVNLQGEQEMWQQYHWLSPKIPPTPLQRQNGQKFSYDRQLPSWYQQLETGQAIAASIKNLSTTEQAVLTPLGIASILVMPIHFQGSFWGCIAFDDCRQQRDWSPHEMTMLQVAGDSIRATIARQQSEYALRESEIKFRSIIENSRDAILIVDQQGCILFANPAAETLFQRSSEQLTGQPFALDMPLQEGSQEMEISDQAGNIHIIERQIARSRWEDQDVFIASLHEITTRKQAEQALLHAKESAESANRVKSEFLATMSHEIRTPMNGVIGMTELLLQTSLTPLQRQYIDTLRSSGKGLLSVINDILDFSKIEAGKLELDHIDYELPALIEDIVMMFASQAQQKGLELLYQLPLSLPTQTFNGDPGRLRQILVNLLGNAIKFTHHGAVFLQVECSHASTQALLEFKVSDTGIGIKAEDQIRLFTPFTQADSSTTRHYGGTGLGLVIARKLVALMAGEIGVHSQPQQGSTFWFKVPLQLGTTLSNMRVAEKRPELSGLRVLIVDDHPDSQNLLSRQLQHWGMLTQVAGYGEEALSLMNELRTIDGVVPLDLIIIDQDMPDMNGIMLATRIRQQASLKSLPLLFLMPIHHLERIEIDYQLLPFIHKPVNSITLQQGVLQALGYESIESADNEELNQHNHLRTEHIDPHWQCPYRLLLVEDNLINQQVILKMLNNLSCTVDVANNGKHALEMLKKHHYALIFMDCHMPGMDGFETTAVIREQEDKLSEQQAMPIIALTANAMPGDRDRCLQAGMSDYLSKPVSSHDLYQMLRRWLEAVTETTPKTPASHKPDDSKATRDTTKATTKLLVISQTMIQRLRKEQKDGNINWLIDLYLQELPHYLQEIEQALNLQDADALYLSAHKCKGSTSSFGGQELCAVCLQLEQAARKMELDTAQDYIKALKPAAARIKTALESLKYA</sequence>
<keyword evidence="25" id="KW-1185">Reference proteome</keyword>
<dbReference type="AlphaFoldDB" id="A0A1H6F3Y1"/>
<evidence type="ECO:0000256" key="8">
    <source>
        <dbReference type="ARBA" id="ARBA00022741"/>
    </source>
</evidence>
<dbReference type="EC" id="2.7.13.3" evidence="3"/>
<dbReference type="InterPro" id="IPR008207">
    <property type="entry name" value="Sig_transdc_His_kin_Hpt_dom"/>
</dbReference>
<keyword evidence="8" id="KW-0547">Nucleotide-binding</keyword>
<dbReference type="SUPFAM" id="SSF55781">
    <property type="entry name" value="GAF domain-like"/>
    <property type="match status" value="1"/>
</dbReference>
<keyword evidence="4" id="KW-1003">Cell membrane</keyword>
<evidence type="ECO:0000256" key="12">
    <source>
        <dbReference type="ARBA" id="ARBA00023012"/>
    </source>
</evidence>
<evidence type="ECO:0000256" key="14">
    <source>
        <dbReference type="ARBA" id="ARBA00064003"/>
    </source>
</evidence>
<keyword evidence="13" id="KW-0472">Membrane</keyword>
<organism evidence="24 25">
    <name type="scientific">Candidatus Venteria ishoeyi</name>
    <dbReference type="NCBI Taxonomy" id="1899563"/>
    <lineage>
        <taxon>Bacteria</taxon>
        <taxon>Pseudomonadati</taxon>
        <taxon>Pseudomonadota</taxon>
        <taxon>Gammaproteobacteria</taxon>
        <taxon>Thiotrichales</taxon>
        <taxon>Thiotrichaceae</taxon>
        <taxon>Venteria</taxon>
    </lineage>
</organism>
<dbReference type="PROSITE" id="PS50109">
    <property type="entry name" value="HIS_KIN"/>
    <property type="match status" value="1"/>
</dbReference>
<dbReference type="InterPro" id="IPR004358">
    <property type="entry name" value="Sig_transdc_His_kin-like_C"/>
</dbReference>
<keyword evidence="10" id="KW-0067">ATP-binding</keyword>
<dbReference type="GO" id="GO:0005886">
    <property type="term" value="C:plasma membrane"/>
    <property type="evidence" value="ECO:0007669"/>
    <property type="project" value="UniProtKB-SubCell"/>
</dbReference>
<dbReference type="PRINTS" id="PR00344">
    <property type="entry name" value="BCTRLSENSOR"/>
</dbReference>
<comment type="subcellular location">
    <subcellularLocation>
        <location evidence="2">Cell membrane</location>
        <topology evidence="2">Multi-pass membrane protein</topology>
    </subcellularLocation>
</comment>
<evidence type="ECO:0000256" key="18">
    <source>
        <dbReference type="SAM" id="MobiDB-lite"/>
    </source>
</evidence>
<dbReference type="EMBL" id="FMSV02000127">
    <property type="protein sequence ID" value="SEH04857.1"/>
    <property type="molecule type" value="Genomic_DNA"/>
</dbReference>
<evidence type="ECO:0000256" key="17">
    <source>
        <dbReference type="PROSITE-ProRule" id="PRU00169"/>
    </source>
</evidence>
<dbReference type="CDD" id="cd00130">
    <property type="entry name" value="PAS"/>
    <property type="match status" value="2"/>
</dbReference>
<dbReference type="PROSITE" id="PS50110">
    <property type="entry name" value="RESPONSE_REGULATORY"/>
    <property type="match status" value="2"/>
</dbReference>
<dbReference type="SUPFAM" id="SSF47384">
    <property type="entry name" value="Homodimeric domain of signal transducing histidine kinase"/>
    <property type="match status" value="1"/>
</dbReference>
<dbReference type="FunFam" id="1.10.287.130:FF:000002">
    <property type="entry name" value="Two-component osmosensing histidine kinase"/>
    <property type="match status" value="1"/>
</dbReference>
<dbReference type="Gene3D" id="3.40.50.2300">
    <property type="match status" value="2"/>
</dbReference>
<dbReference type="SMART" id="SM00388">
    <property type="entry name" value="HisKA"/>
    <property type="match status" value="1"/>
</dbReference>